<dbReference type="EC" id="2.7.7.7" evidence="17"/>
<keyword evidence="8 17" id="KW-0235">DNA replication</keyword>
<evidence type="ECO:0000313" key="19">
    <source>
        <dbReference type="Proteomes" id="UP000194137"/>
    </source>
</evidence>
<evidence type="ECO:0000256" key="8">
    <source>
        <dbReference type="ARBA" id="ARBA00022705"/>
    </source>
</evidence>
<evidence type="ECO:0000256" key="7">
    <source>
        <dbReference type="ARBA" id="ARBA00022695"/>
    </source>
</evidence>
<dbReference type="CDD" id="cd03586">
    <property type="entry name" value="PolY_Pol_IV_kappa"/>
    <property type="match status" value="1"/>
</dbReference>
<organism evidence="18 19">
    <name type="scientific">Pseudorhodoplanes sinuspersici</name>
    <dbReference type="NCBI Taxonomy" id="1235591"/>
    <lineage>
        <taxon>Bacteria</taxon>
        <taxon>Pseudomonadati</taxon>
        <taxon>Pseudomonadota</taxon>
        <taxon>Alphaproteobacteria</taxon>
        <taxon>Hyphomicrobiales</taxon>
        <taxon>Pseudorhodoplanes</taxon>
    </lineage>
</organism>
<dbReference type="Proteomes" id="UP000194137">
    <property type="component" value="Chromosome"/>
</dbReference>
<dbReference type="STRING" id="1235591.CAK95_21985"/>
<evidence type="ECO:0000256" key="11">
    <source>
        <dbReference type="ARBA" id="ARBA00022842"/>
    </source>
</evidence>
<dbReference type="SUPFAM" id="SSF56672">
    <property type="entry name" value="DNA/RNA polymerases"/>
    <property type="match status" value="1"/>
</dbReference>
<dbReference type="PANTHER" id="PTHR11076">
    <property type="entry name" value="DNA REPAIR POLYMERASE UMUC / TRANSFERASE FAMILY MEMBER"/>
    <property type="match status" value="1"/>
</dbReference>
<keyword evidence="19" id="KW-1185">Reference proteome</keyword>
<dbReference type="InterPro" id="IPR043502">
    <property type="entry name" value="DNA/RNA_pol_sf"/>
</dbReference>
<keyword evidence="12 17" id="KW-0239">DNA-directed DNA polymerase</keyword>
<name>A0A1W6ZVQ4_9HYPH</name>
<evidence type="ECO:0000256" key="3">
    <source>
        <dbReference type="ARBA" id="ARBA00011245"/>
    </source>
</evidence>
<evidence type="ECO:0000256" key="6">
    <source>
        <dbReference type="ARBA" id="ARBA00022679"/>
    </source>
</evidence>
<keyword evidence="5 17" id="KW-0963">Cytoplasm</keyword>
<dbReference type="InterPro" id="IPR017961">
    <property type="entry name" value="DNA_pol_Y-fam_little_finger"/>
</dbReference>
<dbReference type="GO" id="GO:0003887">
    <property type="term" value="F:DNA-directed DNA polymerase activity"/>
    <property type="evidence" value="ECO:0007669"/>
    <property type="project" value="UniProtKB-UniRule"/>
</dbReference>
<dbReference type="AlphaFoldDB" id="A0A1W6ZVQ4"/>
<keyword evidence="14 17" id="KW-0234">DNA repair</keyword>
<dbReference type="RefSeq" id="WP_086089868.1">
    <property type="nucleotide sequence ID" value="NZ_CP021112.1"/>
</dbReference>
<dbReference type="GO" id="GO:0006261">
    <property type="term" value="P:DNA-templated DNA replication"/>
    <property type="evidence" value="ECO:0007669"/>
    <property type="project" value="UniProtKB-UniRule"/>
</dbReference>
<accession>A0A1W6ZVQ4</accession>
<dbReference type="InterPro" id="IPR036775">
    <property type="entry name" value="DNA_pol_Y-fam_lit_finger_sf"/>
</dbReference>
<keyword evidence="10 17" id="KW-0227">DNA damage</keyword>
<dbReference type="PANTHER" id="PTHR11076:SF33">
    <property type="entry name" value="DNA POLYMERASE KAPPA"/>
    <property type="match status" value="1"/>
</dbReference>
<evidence type="ECO:0000256" key="4">
    <source>
        <dbReference type="ARBA" id="ARBA00022457"/>
    </source>
</evidence>
<comment type="subcellular location">
    <subcellularLocation>
        <location evidence="1 17">Cytoplasm</location>
    </subcellularLocation>
</comment>
<dbReference type="NCBIfam" id="NF002677">
    <property type="entry name" value="PRK02406.1"/>
    <property type="match status" value="1"/>
</dbReference>
<feature type="binding site" evidence="17">
    <location>
        <position position="135"/>
    </location>
    <ligand>
        <name>Mg(2+)</name>
        <dbReference type="ChEBI" id="CHEBI:18420"/>
    </ligand>
</feature>
<dbReference type="Gene3D" id="3.30.1490.100">
    <property type="entry name" value="DNA polymerase, Y-family, little finger domain"/>
    <property type="match status" value="1"/>
</dbReference>
<dbReference type="GO" id="GO:0003684">
    <property type="term" value="F:damaged DNA binding"/>
    <property type="evidence" value="ECO:0007669"/>
    <property type="project" value="InterPro"/>
</dbReference>
<dbReference type="FunFam" id="3.40.1170.60:FF:000001">
    <property type="entry name" value="DNA polymerase IV"/>
    <property type="match status" value="1"/>
</dbReference>
<dbReference type="Pfam" id="PF11799">
    <property type="entry name" value="IMS_C"/>
    <property type="match status" value="1"/>
</dbReference>
<dbReference type="GO" id="GO:0009432">
    <property type="term" value="P:SOS response"/>
    <property type="evidence" value="ECO:0007669"/>
    <property type="project" value="TreeGrafter"/>
</dbReference>
<comment type="subunit">
    <text evidence="3 17">Monomer.</text>
</comment>
<comment type="similarity">
    <text evidence="2 17">Belongs to the DNA polymerase type-Y family.</text>
</comment>
<dbReference type="EMBL" id="CP021112">
    <property type="protein sequence ID" value="ARQ01477.1"/>
    <property type="molecule type" value="Genomic_DNA"/>
</dbReference>
<sequence>MTPGFCRDCIVEAGPAGRCKACGSPRLLRHPEIAELSVAHIDCDAFYATIEKRDDPSLADKPLIIGGGTRGVVSTACYIARTYGVHSAMPMFKARQLCPDATIVKPNMAKYVEVAREVRTIMRDLTPLVEPLSIDEAFLDLSGTQRLHGRSAAKSLAQFAMEVERRIGITVSIGLSYNKFLAKIASELDKPRGFAVLGRAEAASFLAQKPISVIFGIGKVAQERLARDGFRTIADLQKYDETELMRQLGSEGQRLSRLSRGIDHRKVVPDRDAKSISAETTFNHDIGAMRPLEKILWDLSDRVSARLKAKALSGSTVTLKLKSTDFQIRTRARSLSDPTQLAKRIFDCGRDLLAREIDGTKFRLIGIGVSHLQPSDVADPDDLLDPKGRKAAASERTLDVLRAKFGRGSIIRGIGFDEDGER</sequence>
<evidence type="ECO:0000256" key="16">
    <source>
        <dbReference type="ARBA" id="ARBA00049244"/>
    </source>
</evidence>
<keyword evidence="9 17" id="KW-0479">Metal-binding</keyword>
<evidence type="ECO:0000256" key="2">
    <source>
        <dbReference type="ARBA" id="ARBA00010945"/>
    </source>
</evidence>
<keyword evidence="7 17" id="KW-0548">Nucleotidyltransferase</keyword>
<dbReference type="KEGG" id="psin:CAK95_21985"/>
<comment type="cofactor">
    <cofactor evidence="17">
        <name>Mg(2+)</name>
        <dbReference type="ChEBI" id="CHEBI:18420"/>
    </cofactor>
    <text evidence="17">Binds 2 magnesium ions per subunit.</text>
</comment>
<proteinExistence type="inferred from homology"/>
<dbReference type="Gene3D" id="3.40.1170.60">
    <property type="match status" value="1"/>
</dbReference>
<evidence type="ECO:0000256" key="14">
    <source>
        <dbReference type="ARBA" id="ARBA00023204"/>
    </source>
</evidence>
<dbReference type="Pfam" id="PF00817">
    <property type="entry name" value="IMS"/>
    <property type="match status" value="1"/>
</dbReference>
<comment type="function">
    <text evidence="15 17">Poorly processive, error-prone DNA polymerase involved in untargeted mutagenesis. Copies undamaged DNA at stalled replication forks, which arise in vivo from mismatched or misaligned primer ends. These misaligned primers can be extended by PolIV. Exhibits no 3'-5' exonuclease (proofreading) activity. May be involved in translesional synthesis, in conjunction with the beta clamp from PolIII.</text>
</comment>
<evidence type="ECO:0000256" key="15">
    <source>
        <dbReference type="ARBA" id="ARBA00025589"/>
    </source>
</evidence>
<gene>
    <name evidence="17" type="primary">dinB</name>
    <name evidence="18" type="ORF">CAK95_21985</name>
</gene>
<feature type="binding site" evidence="17">
    <location>
        <position position="42"/>
    </location>
    <ligand>
        <name>Mg(2+)</name>
        <dbReference type="ChEBI" id="CHEBI:18420"/>
    </ligand>
</feature>
<dbReference type="GO" id="GO:0042276">
    <property type="term" value="P:error-prone translesion synthesis"/>
    <property type="evidence" value="ECO:0007669"/>
    <property type="project" value="TreeGrafter"/>
</dbReference>
<dbReference type="GO" id="GO:0006281">
    <property type="term" value="P:DNA repair"/>
    <property type="evidence" value="ECO:0007669"/>
    <property type="project" value="UniProtKB-UniRule"/>
</dbReference>
<protein>
    <recommendedName>
        <fullName evidence="17">DNA polymerase IV</fullName>
        <shortName evidence="17">Pol IV</shortName>
        <ecNumber evidence="17">2.7.7.7</ecNumber>
    </recommendedName>
</protein>
<dbReference type="FunFam" id="3.30.1490.100:FF:000004">
    <property type="entry name" value="DNA polymerase IV"/>
    <property type="match status" value="1"/>
</dbReference>
<keyword evidence="6 17" id="KW-0808">Transferase</keyword>
<dbReference type="NCBIfam" id="NF002751">
    <property type="entry name" value="PRK02794.1"/>
    <property type="match status" value="1"/>
</dbReference>
<dbReference type="InterPro" id="IPR050116">
    <property type="entry name" value="DNA_polymerase-Y"/>
</dbReference>
<dbReference type="GO" id="GO:0005829">
    <property type="term" value="C:cytosol"/>
    <property type="evidence" value="ECO:0007669"/>
    <property type="project" value="TreeGrafter"/>
</dbReference>
<dbReference type="PROSITE" id="PS50173">
    <property type="entry name" value="UMUC"/>
    <property type="match status" value="1"/>
</dbReference>
<dbReference type="Gene3D" id="3.30.70.270">
    <property type="match status" value="1"/>
</dbReference>
<evidence type="ECO:0000313" key="18">
    <source>
        <dbReference type="EMBL" id="ARQ01477.1"/>
    </source>
</evidence>
<feature type="site" description="Substrate discrimination" evidence="17">
    <location>
        <position position="47"/>
    </location>
</feature>
<evidence type="ECO:0000256" key="13">
    <source>
        <dbReference type="ARBA" id="ARBA00023125"/>
    </source>
</evidence>
<keyword evidence="11 17" id="KW-0460">Magnesium</keyword>
<dbReference type="InterPro" id="IPR022880">
    <property type="entry name" value="DNApol_IV"/>
</dbReference>
<dbReference type="OrthoDB" id="9808813at2"/>
<feature type="active site" evidence="17">
    <location>
        <position position="136"/>
    </location>
</feature>
<keyword evidence="13 17" id="KW-0238">DNA-binding</keyword>
<reference evidence="18 19" key="1">
    <citation type="submission" date="2017-05" db="EMBL/GenBank/DDBJ databases">
        <title>Full genome sequence of Pseudorhodoplanes sinuspersici.</title>
        <authorList>
            <person name="Dastgheib S.M.M."/>
            <person name="Shavandi M."/>
            <person name="Tirandaz H."/>
        </authorList>
    </citation>
    <scope>NUCLEOTIDE SEQUENCE [LARGE SCALE GENOMIC DNA]</scope>
    <source>
        <strain evidence="18 19">RIPI110</strain>
    </source>
</reference>
<dbReference type="SUPFAM" id="SSF100879">
    <property type="entry name" value="Lesion bypass DNA polymerase (Y-family), little finger domain"/>
    <property type="match status" value="1"/>
</dbReference>
<evidence type="ECO:0000256" key="12">
    <source>
        <dbReference type="ARBA" id="ARBA00022932"/>
    </source>
</evidence>
<comment type="catalytic activity">
    <reaction evidence="16 17">
        <text>DNA(n) + a 2'-deoxyribonucleoside 5'-triphosphate = DNA(n+1) + diphosphate</text>
        <dbReference type="Rhea" id="RHEA:22508"/>
        <dbReference type="Rhea" id="RHEA-COMP:17339"/>
        <dbReference type="Rhea" id="RHEA-COMP:17340"/>
        <dbReference type="ChEBI" id="CHEBI:33019"/>
        <dbReference type="ChEBI" id="CHEBI:61560"/>
        <dbReference type="ChEBI" id="CHEBI:173112"/>
        <dbReference type="EC" id="2.7.7.7"/>
    </reaction>
</comment>
<dbReference type="HAMAP" id="MF_01113">
    <property type="entry name" value="DNApol_IV"/>
    <property type="match status" value="1"/>
</dbReference>
<dbReference type="InterPro" id="IPR001126">
    <property type="entry name" value="UmuC"/>
</dbReference>
<dbReference type="InterPro" id="IPR043128">
    <property type="entry name" value="Rev_trsase/Diguanyl_cyclase"/>
</dbReference>
<dbReference type="GO" id="GO:0000287">
    <property type="term" value="F:magnesium ion binding"/>
    <property type="evidence" value="ECO:0007669"/>
    <property type="project" value="UniProtKB-UniRule"/>
</dbReference>
<evidence type="ECO:0000256" key="9">
    <source>
        <dbReference type="ARBA" id="ARBA00022723"/>
    </source>
</evidence>
<evidence type="ECO:0000256" key="5">
    <source>
        <dbReference type="ARBA" id="ARBA00022490"/>
    </source>
</evidence>
<dbReference type="Gene3D" id="1.10.150.20">
    <property type="entry name" value="5' to 3' exonuclease, C-terminal subdomain"/>
    <property type="match status" value="1"/>
</dbReference>
<evidence type="ECO:0000256" key="17">
    <source>
        <dbReference type="HAMAP-Rule" id="MF_01113"/>
    </source>
</evidence>
<keyword evidence="4 17" id="KW-0515">Mutator protein</keyword>
<evidence type="ECO:0000256" key="10">
    <source>
        <dbReference type="ARBA" id="ARBA00022763"/>
    </source>
</evidence>
<evidence type="ECO:0000256" key="1">
    <source>
        <dbReference type="ARBA" id="ARBA00004496"/>
    </source>
</evidence>